<organism evidence="1 2">
    <name type="scientific">Melastoma candidum</name>
    <dbReference type="NCBI Taxonomy" id="119954"/>
    <lineage>
        <taxon>Eukaryota</taxon>
        <taxon>Viridiplantae</taxon>
        <taxon>Streptophyta</taxon>
        <taxon>Embryophyta</taxon>
        <taxon>Tracheophyta</taxon>
        <taxon>Spermatophyta</taxon>
        <taxon>Magnoliopsida</taxon>
        <taxon>eudicotyledons</taxon>
        <taxon>Gunneridae</taxon>
        <taxon>Pentapetalae</taxon>
        <taxon>rosids</taxon>
        <taxon>malvids</taxon>
        <taxon>Myrtales</taxon>
        <taxon>Melastomataceae</taxon>
        <taxon>Melastomatoideae</taxon>
        <taxon>Melastomateae</taxon>
        <taxon>Melastoma</taxon>
    </lineage>
</organism>
<evidence type="ECO:0000313" key="1">
    <source>
        <dbReference type="EMBL" id="KAI4385779.1"/>
    </source>
</evidence>
<sequence>MAASLTPSPVIGLHVRASVMDGLDSLLPIVQMRRGVPVATVVVKSAPNAGLLSVRTIGAGDPDLLVRRTQEIKSLQKRINWRKKESARNACL</sequence>
<proteinExistence type="predicted"/>
<keyword evidence="2" id="KW-1185">Reference proteome</keyword>
<dbReference type="Proteomes" id="UP001057402">
    <property type="component" value="Chromosome 2"/>
</dbReference>
<name>A0ACB9S3X4_9MYRT</name>
<evidence type="ECO:0000313" key="2">
    <source>
        <dbReference type="Proteomes" id="UP001057402"/>
    </source>
</evidence>
<comment type="caution">
    <text evidence="1">The sequence shown here is derived from an EMBL/GenBank/DDBJ whole genome shotgun (WGS) entry which is preliminary data.</text>
</comment>
<dbReference type="EMBL" id="CM042881">
    <property type="protein sequence ID" value="KAI4385779.1"/>
    <property type="molecule type" value="Genomic_DNA"/>
</dbReference>
<protein>
    <submittedName>
        <fullName evidence="1">Uncharacterized protein</fullName>
    </submittedName>
</protein>
<reference evidence="2" key="1">
    <citation type="journal article" date="2023" name="Front. Plant Sci.">
        <title>Chromosomal-level genome assembly of Melastoma candidum provides insights into trichome evolution.</title>
        <authorList>
            <person name="Zhong Y."/>
            <person name="Wu W."/>
            <person name="Sun C."/>
            <person name="Zou P."/>
            <person name="Liu Y."/>
            <person name="Dai S."/>
            <person name="Zhou R."/>
        </authorList>
    </citation>
    <scope>NUCLEOTIDE SEQUENCE [LARGE SCALE GENOMIC DNA]</scope>
</reference>
<accession>A0ACB9S3X4</accession>
<gene>
    <name evidence="1" type="ORF">MLD38_003773</name>
</gene>